<evidence type="ECO:0000256" key="1">
    <source>
        <dbReference type="SAM" id="MobiDB-lite"/>
    </source>
</evidence>
<name>A0A9P4P278_9PEZI</name>
<dbReference type="AlphaFoldDB" id="A0A9P4P278"/>
<dbReference type="CDD" id="cd00303">
    <property type="entry name" value="retropepsin_like"/>
    <property type="match status" value="1"/>
</dbReference>
<dbReference type="EMBL" id="MU007013">
    <property type="protein sequence ID" value="KAF2435296.1"/>
    <property type="molecule type" value="Genomic_DNA"/>
</dbReference>
<keyword evidence="3" id="KW-1185">Reference proteome</keyword>
<organism evidence="2 3">
    <name type="scientific">Tothia fuscella</name>
    <dbReference type="NCBI Taxonomy" id="1048955"/>
    <lineage>
        <taxon>Eukaryota</taxon>
        <taxon>Fungi</taxon>
        <taxon>Dikarya</taxon>
        <taxon>Ascomycota</taxon>
        <taxon>Pezizomycotina</taxon>
        <taxon>Dothideomycetes</taxon>
        <taxon>Pleosporomycetidae</taxon>
        <taxon>Venturiales</taxon>
        <taxon>Cylindrosympodiaceae</taxon>
        <taxon>Tothia</taxon>
    </lineage>
</organism>
<evidence type="ECO:0000313" key="3">
    <source>
        <dbReference type="Proteomes" id="UP000800235"/>
    </source>
</evidence>
<protein>
    <submittedName>
        <fullName evidence="2">Uncharacterized protein</fullName>
    </submittedName>
</protein>
<sequence>MSSSPEWSWDAIRNQYYYFHDGVYIFQDGQRFRPSSTSNSHEPGHGAHSSAFVKSSPAARNALWYTSPVQSSDDEHFVQPSTKFYGTPRPPLYSDKATSASAGAYSFDTLQAVLNDVEQNHPYLDDRHDKPAVLKAFSAISVSNITTIIFRGCSQVDSNTLRALPDTGCDANFISREKLESSWGVQATDRYNGADFATFSGLNIRPSHEIYLQFNLDHGSHDFTQRFLVIPRKLMPSNYHVVLCSGFLFATGIFKKDASAVDQPDGDYIEDGVEGVDLRAAYPGTYSLNPRKSKRKSSPIN</sequence>
<gene>
    <name evidence="2" type="ORF">EJ08DRAFT_729828</name>
</gene>
<feature type="region of interest" description="Disordered" evidence="1">
    <location>
        <begin position="33"/>
        <end position="52"/>
    </location>
</feature>
<evidence type="ECO:0000313" key="2">
    <source>
        <dbReference type="EMBL" id="KAF2435296.1"/>
    </source>
</evidence>
<proteinExistence type="predicted"/>
<reference evidence="2" key="1">
    <citation type="journal article" date="2020" name="Stud. Mycol.">
        <title>101 Dothideomycetes genomes: a test case for predicting lifestyles and emergence of pathogens.</title>
        <authorList>
            <person name="Haridas S."/>
            <person name="Albert R."/>
            <person name="Binder M."/>
            <person name="Bloem J."/>
            <person name="Labutti K."/>
            <person name="Salamov A."/>
            <person name="Andreopoulos B."/>
            <person name="Baker S."/>
            <person name="Barry K."/>
            <person name="Bills G."/>
            <person name="Bluhm B."/>
            <person name="Cannon C."/>
            <person name="Castanera R."/>
            <person name="Culley D."/>
            <person name="Daum C."/>
            <person name="Ezra D."/>
            <person name="Gonzalez J."/>
            <person name="Henrissat B."/>
            <person name="Kuo A."/>
            <person name="Liang C."/>
            <person name="Lipzen A."/>
            <person name="Lutzoni F."/>
            <person name="Magnuson J."/>
            <person name="Mondo S."/>
            <person name="Nolan M."/>
            <person name="Ohm R."/>
            <person name="Pangilinan J."/>
            <person name="Park H.-J."/>
            <person name="Ramirez L."/>
            <person name="Alfaro M."/>
            <person name="Sun H."/>
            <person name="Tritt A."/>
            <person name="Yoshinaga Y."/>
            <person name="Zwiers L.-H."/>
            <person name="Turgeon B."/>
            <person name="Goodwin S."/>
            <person name="Spatafora J."/>
            <person name="Crous P."/>
            <person name="Grigoriev I."/>
        </authorList>
    </citation>
    <scope>NUCLEOTIDE SEQUENCE</scope>
    <source>
        <strain evidence="2">CBS 130266</strain>
    </source>
</reference>
<dbReference type="Proteomes" id="UP000800235">
    <property type="component" value="Unassembled WGS sequence"/>
</dbReference>
<accession>A0A9P4P278</accession>
<comment type="caution">
    <text evidence="2">The sequence shown here is derived from an EMBL/GenBank/DDBJ whole genome shotgun (WGS) entry which is preliminary data.</text>
</comment>